<name>A0A0A9B837_ARUDO</name>
<proteinExistence type="predicted"/>
<organism evidence="1">
    <name type="scientific">Arundo donax</name>
    <name type="common">Giant reed</name>
    <name type="synonym">Donax arundinaceus</name>
    <dbReference type="NCBI Taxonomy" id="35708"/>
    <lineage>
        <taxon>Eukaryota</taxon>
        <taxon>Viridiplantae</taxon>
        <taxon>Streptophyta</taxon>
        <taxon>Embryophyta</taxon>
        <taxon>Tracheophyta</taxon>
        <taxon>Spermatophyta</taxon>
        <taxon>Magnoliopsida</taxon>
        <taxon>Liliopsida</taxon>
        <taxon>Poales</taxon>
        <taxon>Poaceae</taxon>
        <taxon>PACMAD clade</taxon>
        <taxon>Arundinoideae</taxon>
        <taxon>Arundineae</taxon>
        <taxon>Arundo</taxon>
    </lineage>
</organism>
<dbReference type="EMBL" id="GBRH01242438">
    <property type="protein sequence ID" value="JAD55457.1"/>
    <property type="molecule type" value="Transcribed_RNA"/>
</dbReference>
<reference evidence="1" key="2">
    <citation type="journal article" date="2015" name="Data Brief">
        <title>Shoot transcriptome of the giant reed, Arundo donax.</title>
        <authorList>
            <person name="Barrero R.A."/>
            <person name="Guerrero F.D."/>
            <person name="Moolhuijzen P."/>
            <person name="Goolsby J.A."/>
            <person name="Tidwell J."/>
            <person name="Bellgard S.E."/>
            <person name="Bellgard M.I."/>
        </authorList>
    </citation>
    <scope>NUCLEOTIDE SEQUENCE</scope>
    <source>
        <tissue evidence="1">Shoot tissue taken approximately 20 cm above the soil surface</tissue>
    </source>
</reference>
<sequence>MTQAQSDDIKFLQASQNSLVSVAQPLLEVLVPEEEDSSTTSITHRLEAASAKLNEIIKDITAVSTK</sequence>
<accession>A0A0A9B837</accession>
<evidence type="ECO:0000313" key="1">
    <source>
        <dbReference type="EMBL" id="JAD55457.1"/>
    </source>
</evidence>
<protein>
    <submittedName>
        <fullName evidence="1">Uncharacterized protein</fullName>
    </submittedName>
</protein>
<dbReference type="AlphaFoldDB" id="A0A0A9B837"/>
<reference evidence="1" key="1">
    <citation type="submission" date="2014-09" db="EMBL/GenBank/DDBJ databases">
        <authorList>
            <person name="Magalhaes I.L.F."/>
            <person name="Oliveira U."/>
            <person name="Santos F.R."/>
            <person name="Vidigal T.H.D.A."/>
            <person name="Brescovit A.D."/>
            <person name="Santos A.J."/>
        </authorList>
    </citation>
    <scope>NUCLEOTIDE SEQUENCE</scope>
    <source>
        <tissue evidence="1">Shoot tissue taken approximately 20 cm above the soil surface</tissue>
    </source>
</reference>